<dbReference type="InterPro" id="IPR011013">
    <property type="entry name" value="Gal_mutarotase_sf_dom"/>
</dbReference>
<feature type="compositionally biased region" description="Polar residues" evidence="3">
    <location>
        <begin position="675"/>
        <end position="690"/>
    </location>
</feature>
<dbReference type="Pfam" id="PF13802">
    <property type="entry name" value="Gal_mutarotas_2"/>
    <property type="match status" value="1"/>
</dbReference>
<dbReference type="Ensembl" id="ENSZLMT00000013079.1">
    <property type="protein sequence ID" value="ENSZLMP00000012725.1"/>
    <property type="gene ID" value="ENSZLMG00000008884.1"/>
</dbReference>
<dbReference type="GO" id="GO:0017177">
    <property type="term" value="C:glucosidase II complex"/>
    <property type="evidence" value="ECO:0007669"/>
    <property type="project" value="TreeGrafter"/>
</dbReference>
<feature type="region of interest" description="Disordered" evidence="3">
    <location>
        <begin position="852"/>
        <end position="882"/>
    </location>
</feature>
<dbReference type="Gene3D" id="3.20.20.80">
    <property type="entry name" value="Glycosidases"/>
    <property type="match status" value="1"/>
</dbReference>
<evidence type="ECO:0000313" key="7">
    <source>
        <dbReference type="Ensembl" id="ENSZLMP00000012725.1"/>
    </source>
</evidence>
<evidence type="ECO:0000259" key="4">
    <source>
        <dbReference type="Pfam" id="PF01055"/>
    </source>
</evidence>
<dbReference type="CDD" id="cd14752">
    <property type="entry name" value="GH31_N"/>
    <property type="match status" value="1"/>
</dbReference>
<feature type="compositionally biased region" description="Polar residues" evidence="3">
    <location>
        <begin position="601"/>
        <end position="615"/>
    </location>
</feature>
<dbReference type="Pfam" id="PF21365">
    <property type="entry name" value="Glyco_hydro_31_3rd"/>
    <property type="match status" value="1"/>
</dbReference>
<evidence type="ECO:0000259" key="5">
    <source>
        <dbReference type="Pfam" id="PF13802"/>
    </source>
</evidence>
<feature type="region of interest" description="Disordered" evidence="3">
    <location>
        <begin position="190"/>
        <end position="211"/>
    </location>
</feature>
<keyword evidence="2" id="KW-0378">Hydrolase</keyword>
<dbReference type="InterPro" id="IPR000322">
    <property type="entry name" value="Glyco_hydro_31_TIM"/>
</dbReference>
<dbReference type="InterPro" id="IPR013780">
    <property type="entry name" value="Glyco_hydro_b"/>
</dbReference>
<dbReference type="AlphaFoldDB" id="A0A8D2PDB1"/>
<protein>
    <submittedName>
        <fullName evidence="7">Glucosidase II alpha subunit</fullName>
    </submittedName>
</protein>
<dbReference type="InterPro" id="IPR048395">
    <property type="entry name" value="Glyco_hydro_31_C"/>
</dbReference>
<proteinExistence type="inferred from homology"/>
<comment type="similarity">
    <text evidence="1 2">Belongs to the glycosyl hydrolase 31 family.</text>
</comment>
<dbReference type="InterPro" id="IPR017853">
    <property type="entry name" value="GH"/>
</dbReference>
<dbReference type="Gene3D" id="2.60.40.1760">
    <property type="entry name" value="glycosyl hydrolase (family 31)"/>
    <property type="match status" value="1"/>
</dbReference>
<name>A0A8D2PDB1_ZOSLA</name>
<evidence type="ECO:0000256" key="2">
    <source>
        <dbReference type="RuleBase" id="RU361185"/>
    </source>
</evidence>
<feature type="domain" description="Glycoside hydrolase family 31 TIM barrel" evidence="4">
    <location>
        <begin position="413"/>
        <end position="604"/>
    </location>
</feature>
<dbReference type="SUPFAM" id="SSF51011">
    <property type="entry name" value="Glycosyl hydrolase domain"/>
    <property type="match status" value="1"/>
</dbReference>
<dbReference type="Proteomes" id="UP000694401">
    <property type="component" value="Unassembled WGS sequence"/>
</dbReference>
<dbReference type="GO" id="GO:0033919">
    <property type="term" value="F:glucan 1,3-alpha-glucosidase activity"/>
    <property type="evidence" value="ECO:0007669"/>
    <property type="project" value="TreeGrafter"/>
</dbReference>
<sequence>GGGGFWGVSHGVFRITDPPVPPRWPLWVTLCLGAALAVDRSNFKTCEQSGFCRRQRRIQPGNSPYRALLESLELGPDVAKIQLVNEVTQVPLLLEVWGLSGNMTRLRIQELAPLRPRFQVPDVLLGEPPAERLEVTGRDEGTLELSLGTGGHRLLVTERPFRLDLLRHRELLCSVNARGLLVFEHQRRRRDSKTPQKTLEKVTGTGVGHWDGTPQMEPLPLFWGGVLPFLTGFVPPQPADPPAEPEEEPGAWEETFKTHTDSKPYGPTSVGLDFSLPGFEHVYGIPEHADNLRLRSTEGGDPYRLYNLDVFQYELFNPMALYGSVPLLLAHRPRLSLGIFWLNAAETWVDIGSNTAGKTLFGKLLDYMQGGGETPQTEVRWMSESGVIDVFLLLGPRPANVTAQYARLTGTQALPPLFSLGYHQSRWNYQDEADVEAVEKGFEEHELPLDVIWLDIEHADGKRYFTWDPAKFPNPRGMLEHLAARKRRMVSIVDPHIKVDGGYRVHSELRARGLYVKTKDGNDYEGWCWPGQWGWGDLGGPEGGFWGVPGGALYTWNDMNEPSVFSGPEVTMHKDARHFGGWEHRELHNIYGLYVVRTPTKTLQNPPQGHPQNPTEIPKNSDLPDQGIPVMRCGTPKPSNPSQKTCLGNLKSIHDNPTSPIPKPLTPNPADLKSLTPNPQIPLTQNPQNAPKSPDPKPFCPPRPLWMEFPDDSHTFAMDDQYLLDRVLLVHPVTESGARGVNVYLPGEGEVWYDDETHEQYRAPQTLYVPVTLSSIPVYQRGGTVIPRQDRPRRSTEAMKGDPFTLYVALSLQGTAQGELYLDDGISFDYATKNEFLHRHFHFANGTLTSRYPKYPKTSPKISQKPSQKQPLGTLTAKYPKN</sequence>
<accession>A0A8D2PDB1</accession>
<feature type="region of interest" description="Disordered" evidence="3">
    <location>
        <begin position="601"/>
        <end position="700"/>
    </location>
</feature>
<keyword evidence="8" id="KW-1185">Reference proteome</keyword>
<evidence type="ECO:0000259" key="6">
    <source>
        <dbReference type="Pfam" id="PF21365"/>
    </source>
</evidence>
<dbReference type="PANTHER" id="PTHR22762:SF162">
    <property type="entry name" value="NEUTRAL ALPHA-GLUCOSIDASE AB"/>
    <property type="match status" value="1"/>
</dbReference>
<dbReference type="SUPFAM" id="SSF51445">
    <property type="entry name" value="(Trans)glycosidases"/>
    <property type="match status" value="1"/>
</dbReference>
<evidence type="ECO:0000256" key="3">
    <source>
        <dbReference type="SAM" id="MobiDB-lite"/>
    </source>
</evidence>
<dbReference type="Pfam" id="PF01055">
    <property type="entry name" value="Glyco_hydro_31_2nd"/>
    <property type="match status" value="1"/>
</dbReference>
<dbReference type="GO" id="GO:0030246">
    <property type="term" value="F:carbohydrate binding"/>
    <property type="evidence" value="ECO:0007669"/>
    <property type="project" value="InterPro"/>
</dbReference>
<dbReference type="FunFam" id="2.60.40.1760:FF:000002">
    <property type="entry name" value="neutral alpha-glucosidase AB isoform X1"/>
    <property type="match status" value="1"/>
</dbReference>
<dbReference type="PANTHER" id="PTHR22762">
    <property type="entry name" value="ALPHA-GLUCOSIDASE"/>
    <property type="match status" value="1"/>
</dbReference>
<dbReference type="InterPro" id="IPR025887">
    <property type="entry name" value="Glyco_hydro_31_N_dom"/>
</dbReference>
<organism evidence="7 8">
    <name type="scientific">Zosterops lateralis melanops</name>
    <dbReference type="NCBI Taxonomy" id="1220523"/>
    <lineage>
        <taxon>Eukaryota</taxon>
        <taxon>Metazoa</taxon>
        <taxon>Chordata</taxon>
        <taxon>Craniata</taxon>
        <taxon>Vertebrata</taxon>
        <taxon>Euteleostomi</taxon>
        <taxon>Archelosauria</taxon>
        <taxon>Archosauria</taxon>
        <taxon>Dinosauria</taxon>
        <taxon>Saurischia</taxon>
        <taxon>Theropoda</taxon>
        <taxon>Coelurosauria</taxon>
        <taxon>Aves</taxon>
        <taxon>Neognathae</taxon>
        <taxon>Neoaves</taxon>
        <taxon>Telluraves</taxon>
        <taxon>Australaves</taxon>
        <taxon>Passeriformes</taxon>
        <taxon>Sylvioidea</taxon>
        <taxon>Zosteropidae</taxon>
        <taxon>Zosterops</taxon>
    </lineage>
</organism>
<dbReference type="GO" id="GO:0006491">
    <property type="term" value="P:N-glycan processing"/>
    <property type="evidence" value="ECO:0007669"/>
    <property type="project" value="TreeGrafter"/>
</dbReference>
<evidence type="ECO:0000313" key="8">
    <source>
        <dbReference type="Proteomes" id="UP000694401"/>
    </source>
</evidence>
<evidence type="ECO:0000256" key="1">
    <source>
        <dbReference type="ARBA" id="ARBA00007806"/>
    </source>
</evidence>
<feature type="domain" description="Glycoside hydrolase family 31 N-terminal" evidence="5">
    <location>
        <begin position="95"/>
        <end position="350"/>
    </location>
</feature>
<keyword evidence="2" id="KW-0326">Glycosidase</keyword>
<feature type="compositionally biased region" description="Polar residues" evidence="3">
    <location>
        <begin position="860"/>
        <end position="873"/>
    </location>
</feature>
<feature type="domain" description="Glycosyl hydrolase family 31 C-terminal" evidence="6">
    <location>
        <begin position="703"/>
        <end position="786"/>
    </location>
</feature>
<dbReference type="Gene3D" id="2.60.40.1180">
    <property type="entry name" value="Golgi alpha-mannosidase II"/>
    <property type="match status" value="2"/>
</dbReference>
<dbReference type="SUPFAM" id="SSF74650">
    <property type="entry name" value="Galactose mutarotase-like"/>
    <property type="match status" value="1"/>
</dbReference>
<dbReference type="GO" id="GO:0005975">
    <property type="term" value="P:carbohydrate metabolic process"/>
    <property type="evidence" value="ECO:0007669"/>
    <property type="project" value="InterPro"/>
</dbReference>
<reference evidence="7" key="2">
    <citation type="submission" date="2025-09" db="UniProtKB">
        <authorList>
            <consortium name="Ensembl"/>
        </authorList>
    </citation>
    <scope>IDENTIFICATION</scope>
</reference>
<reference evidence="7" key="1">
    <citation type="submission" date="2025-08" db="UniProtKB">
        <authorList>
            <consortium name="Ensembl"/>
        </authorList>
    </citation>
    <scope>IDENTIFICATION</scope>
</reference>